<dbReference type="CDD" id="cd07814">
    <property type="entry name" value="SRPBCC_CalC_Aha1-like"/>
    <property type="match status" value="1"/>
</dbReference>
<evidence type="ECO:0000259" key="2">
    <source>
        <dbReference type="Pfam" id="PF08327"/>
    </source>
</evidence>
<comment type="similarity">
    <text evidence="1">Belongs to the AHA1 family.</text>
</comment>
<reference evidence="4" key="1">
    <citation type="submission" date="2020-01" db="EMBL/GenBank/DDBJ databases">
        <title>'Steroidobacter agaridevorans' sp. nov., agar-degrading bacteria isolated from rhizosphere soils.</title>
        <authorList>
            <person name="Ikenaga M."/>
            <person name="Kataoka M."/>
            <person name="Murouchi A."/>
            <person name="Katsuragi S."/>
            <person name="Sakai M."/>
        </authorList>
    </citation>
    <scope>NUCLEOTIDE SEQUENCE [LARGE SCALE GENOMIC DNA]</scope>
    <source>
        <strain evidence="4">YU21-B</strain>
    </source>
</reference>
<dbReference type="RefSeq" id="WP_161810186.1">
    <property type="nucleotide sequence ID" value="NZ_BLJN01000001.1"/>
</dbReference>
<accession>A0A829Y5H3</accession>
<keyword evidence="4" id="KW-1185">Reference proteome</keyword>
<comment type="caution">
    <text evidence="3">The sequence shown here is derived from an EMBL/GenBank/DDBJ whole genome shotgun (WGS) entry which is preliminary data.</text>
</comment>
<feature type="domain" description="Activator of Hsp90 ATPase homologue 1/2-like C-terminal" evidence="2">
    <location>
        <begin position="26"/>
        <end position="158"/>
    </location>
</feature>
<gene>
    <name evidence="3" type="ORF">GCM10011487_02610</name>
</gene>
<evidence type="ECO:0000313" key="3">
    <source>
        <dbReference type="EMBL" id="GFE78261.1"/>
    </source>
</evidence>
<dbReference type="EMBL" id="BLJN01000001">
    <property type="protein sequence ID" value="GFE78261.1"/>
    <property type="molecule type" value="Genomic_DNA"/>
</dbReference>
<evidence type="ECO:0000313" key="4">
    <source>
        <dbReference type="Proteomes" id="UP000445000"/>
    </source>
</evidence>
<dbReference type="InterPro" id="IPR013538">
    <property type="entry name" value="ASHA1/2-like_C"/>
</dbReference>
<name>A0A829Y5H3_9GAMM</name>
<sequence length="182" mass="20041">MLLSAAGLWSQATLAAEPQVTEGFINASPAEVWRIFTTAEGYKQTGVAQAEVDFKVGGTIRTHYDPKGRLGDANTIVNEVLAYEPERMLAIRIKQPPADFKYPDAIAGTWTVIYLTPAGDNMTQVRIVGLGYTDEPQSQALRKFFAEGNRWTLDRIAKPYWPKCAKCVAEEAAKADPDTDTN</sequence>
<dbReference type="InterPro" id="IPR023393">
    <property type="entry name" value="START-like_dom_sf"/>
</dbReference>
<dbReference type="Proteomes" id="UP000445000">
    <property type="component" value="Unassembled WGS sequence"/>
</dbReference>
<proteinExistence type="inferred from homology"/>
<organism evidence="3 4">
    <name type="scientific">Steroidobacter agaridevorans</name>
    <dbReference type="NCBI Taxonomy" id="2695856"/>
    <lineage>
        <taxon>Bacteria</taxon>
        <taxon>Pseudomonadati</taxon>
        <taxon>Pseudomonadota</taxon>
        <taxon>Gammaproteobacteria</taxon>
        <taxon>Steroidobacterales</taxon>
        <taxon>Steroidobacteraceae</taxon>
        <taxon>Steroidobacter</taxon>
    </lineage>
</organism>
<evidence type="ECO:0000256" key="1">
    <source>
        <dbReference type="ARBA" id="ARBA00006817"/>
    </source>
</evidence>
<protein>
    <recommendedName>
        <fullName evidence="2">Activator of Hsp90 ATPase homologue 1/2-like C-terminal domain-containing protein</fullName>
    </recommendedName>
</protein>
<dbReference type="Pfam" id="PF08327">
    <property type="entry name" value="AHSA1"/>
    <property type="match status" value="1"/>
</dbReference>
<dbReference type="SUPFAM" id="SSF55961">
    <property type="entry name" value="Bet v1-like"/>
    <property type="match status" value="1"/>
</dbReference>
<dbReference type="Gene3D" id="3.30.530.20">
    <property type="match status" value="1"/>
</dbReference>
<dbReference type="AlphaFoldDB" id="A0A829Y5H3"/>